<dbReference type="Proteomes" id="UP000198589">
    <property type="component" value="Unassembled WGS sequence"/>
</dbReference>
<dbReference type="PROSITE" id="PS00059">
    <property type="entry name" value="ADH_ZINC"/>
    <property type="match status" value="1"/>
</dbReference>
<dbReference type="PANTHER" id="PTHR42813">
    <property type="entry name" value="ZINC-TYPE ALCOHOL DEHYDROGENASE-LIKE"/>
    <property type="match status" value="1"/>
</dbReference>
<comment type="cofactor">
    <cofactor evidence="1 5">
        <name>Zn(2+)</name>
        <dbReference type="ChEBI" id="CHEBI:29105"/>
    </cofactor>
</comment>
<evidence type="ECO:0000259" key="7">
    <source>
        <dbReference type="Pfam" id="PF08240"/>
    </source>
</evidence>
<organism evidence="8 9">
    <name type="scientific">Blastococcus tunisiensis</name>
    <dbReference type="NCBI Taxonomy" id="1798228"/>
    <lineage>
        <taxon>Bacteria</taxon>
        <taxon>Bacillati</taxon>
        <taxon>Actinomycetota</taxon>
        <taxon>Actinomycetes</taxon>
        <taxon>Geodermatophilales</taxon>
        <taxon>Geodermatophilaceae</taxon>
        <taxon>Blastococcus</taxon>
    </lineage>
</organism>
<evidence type="ECO:0000259" key="6">
    <source>
        <dbReference type="Pfam" id="PF00107"/>
    </source>
</evidence>
<gene>
    <name evidence="8" type="ORF">SAMN05216574_11276</name>
</gene>
<dbReference type="SUPFAM" id="SSF50129">
    <property type="entry name" value="GroES-like"/>
    <property type="match status" value="1"/>
</dbReference>
<evidence type="ECO:0000256" key="5">
    <source>
        <dbReference type="RuleBase" id="RU361277"/>
    </source>
</evidence>
<dbReference type="Pfam" id="PF00107">
    <property type="entry name" value="ADH_zinc_N"/>
    <property type="match status" value="1"/>
</dbReference>
<comment type="similarity">
    <text evidence="5">Belongs to the zinc-containing alcohol dehydrogenase family.</text>
</comment>
<keyword evidence="3 5" id="KW-0862">Zinc</keyword>
<dbReference type="AlphaFoldDB" id="A0A1I2I4S8"/>
<reference evidence="9" key="1">
    <citation type="submission" date="2016-10" db="EMBL/GenBank/DDBJ databases">
        <authorList>
            <person name="Varghese N."/>
            <person name="Submissions S."/>
        </authorList>
    </citation>
    <scope>NUCLEOTIDE SEQUENCE [LARGE SCALE GENOMIC DNA]</scope>
    <source>
        <strain evidence="9">DSM 46838</strain>
    </source>
</reference>
<dbReference type="InterPro" id="IPR011032">
    <property type="entry name" value="GroES-like_sf"/>
</dbReference>
<dbReference type="InterPro" id="IPR013154">
    <property type="entry name" value="ADH-like_N"/>
</dbReference>
<dbReference type="Gene3D" id="3.40.50.720">
    <property type="entry name" value="NAD(P)-binding Rossmann-like Domain"/>
    <property type="match status" value="1"/>
</dbReference>
<evidence type="ECO:0000256" key="4">
    <source>
        <dbReference type="ARBA" id="ARBA00023002"/>
    </source>
</evidence>
<dbReference type="RefSeq" id="WP_092200711.1">
    <property type="nucleotide sequence ID" value="NZ_FOND01000012.1"/>
</dbReference>
<dbReference type="SUPFAM" id="SSF51735">
    <property type="entry name" value="NAD(P)-binding Rossmann-fold domains"/>
    <property type="match status" value="1"/>
</dbReference>
<keyword evidence="9" id="KW-1185">Reference proteome</keyword>
<evidence type="ECO:0000256" key="2">
    <source>
        <dbReference type="ARBA" id="ARBA00022723"/>
    </source>
</evidence>
<feature type="domain" description="Alcohol dehydrogenase-like C-terminal" evidence="6">
    <location>
        <begin position="189"/>
        <end position="260"/>
    </location>
</feature>
<evidence type="ECO:0000313" key="8">
    <source>
        <dbReference type="EMBL" id="SFF36648.1"/>
    </source>
</evidence>
<keyword evidence="2 5" id="KW-0479">Metal-binding</keyword>
<dbReference type="Pfam" id="PF08240">
    <property type="entry name" value="ADH_N"/>
    <property type="match status" value="1"/>
</dbReference>
<dbReference type="PANTHER" id="PTHR42813:SF2">
    <property type="entry name" value="DEHYDROGENASE, ZINC-CONTAINING, PUTATIVE (AFU_ORTHOLOGUE AFUA_2G02810)-RELATED"/>
    <property type="match status" value="1"/>
</dbReference>
<dbReference type="InterPro" id="IPR013149">
    <property type="entry name" value="ADH-like_C"/>
</dbReference>
<evidence type="ECO:0000313" key="9">
    <source>
        <dbReference type="Proteomes" id="UP000198589"/>
    </source>
</evidence>
<feature type="domain" description="Alcohol dehydrogenase-like N-terminal" evidence="7">
    <location>
        <begin position="25"/>
        <end position="146"/>
    </location>
</feature>
<dbReference type="STRING" id="1798228.SAMN05216574_11276"/>
<protein>
    <recommendedName>
        <fullName evidence="10">Threonine dehydrogenase</fullName>
    </recommendedName>
</protein>
<evidence type="ECO:0000256" key="1">
    <source>
        <dbReference type="ARBA" id="ARBA00001947"/>
    </source>
</evidence>
<dbReference type="GO" id="GO:0008270">
    <property type="term" value="F:zinc ion binding"/>
    <property type="evidence" value="ECO:0007669"/>
    <property type="project" value="InterPro"/>
</dbReference>
<evidence type="ECO:0008006" key="10">
    <source>
        <dbReference type="Google" id="ProtNLM"/>
    </source>
</evidence>
<keyword evidence="4" id="KW-0560">Oxidoreductase</keyword>
<dbReference type="Gene3D" id="3.90.180.10">
    <property type="entry name" value="Medium-chain alcohol dehydrogenases, catalytic domain"/>
    <property type="match status" value="1"/>
</dbReference>
<proteinExistence type="inferred from homology"/>
<accession>A0A1I2I4S8</accession>
<dbReference type="GO" id="GO:0016491">
    <property type="term" value="F:oxidoreductase activity"/>
    <property type="evidence" value="ECO:0007669"/>
    <property type="project" value="UniProtKB-KW"/>
</dbReference>
<dbReference type="InterPro" id="IPR002328">
    <property type="entry name" value="ADH_Zn_CS"/>
</dbReference>
<evidence type="ECO:0000256" key="3">
    <source>
        <dbReference type="ARBA" id="ARBA00022833"/>
    </source>
</evidence>
<sequence length="395" mass="43015">MKAVTWHGQRDVRVEEVPDPFVQEPTDAVIRVTTSNICGSDLHLYEPLSPFMGVGDILGHESMGQVVEVGTGVTDLKVGDRVAIPFQISCGHCWMCRQQLYTQCETTQVRDQGMGAALFGFSKLYGEIPGGQAEYLRVPQAQFTHIKLPEGPADDRFAYLSDILPTAWQGVEYAAVPEGGTLVVLGLGPIGDFACRIAQHKGYRVIGVDLVPERLERVRARGIEVVDLREHEDDLGDTIRDLTGGRGPDSVLDAVGLEAHGSPATTFVQKAAGLLPKAISAPLMQTAGVDRLDALYSAIDIVRRGGTISLSGVYGGMADPIPMLTLFDKQIALHMGQCNVKRWIPEIMPLLTDDDPLGCDTFATHRVPLSQAPEMYRKFQEKSDGVVKVQLKPEL</sequence>
<dbReference type="InterPro" id="IPR036291">
    <property type="entry name" value="NAD(P)-bd_dom_sf"/>
</dbReference>
<dbReference type="CDD" id="cd08283">
    <property type="entry name" value="FDH_like_1"/>
    <property type="match status" value="1"/>
</dbReference>
<dbReference type="EMBL" id="FOND01000012">
    <property type="protein sequence ID" value="SFF36648.1"/>
    <property type="molecule type" value="Genomic_DNA"/>
</dbReference>
<name>A0A1I2I4S8_9ACTN</name>
<dbReference type="OrthoDB" id="241504at2"/>